<sequence length="162" mass="18060">MFKRGIVLVFMALGLLAAGCATVVSDDYSPEFSGDFTVTDNSGDQTLNQKVLKITLHDGSGNVIAVGSDRPEVWLTRCRSQIGSFGHSDDGHEIHEMWCLGSDRFSYLFVHGKPGLEVPEALMMKMFKDRHDVKSGSGYVLRRYIPNMITVTYALERQVPRD</sequence>
<dbReference type="AlphaFoldDB" id="A0A6J5BMJ0"/>
<dbReference type="RefSeq" id="WP_035477799.1">
    <property type="nucleotide sequence ID" value="NZ_CADFGL010000010.1"/>
</dbReference>
<keyword evidence="1" id="KW-0732">Signal</keyword>
<dbReference type="PROSITE" id="PS51257">
    <property type="entry name" value="PROKAR_LIPOPROTEIN"/>
    <property type="match status" value="1"/>
</dbReference>
<accession>A0A6J5BMJ0</accession>
<gene>
    <name evidence="2" type="ORF">LMG22037_04116</name>
</gene>
<feature type="signal peptide" evidence="1">
    <location>
        <begin position="1"/>
        <end position="23"/>
    </location>
</feature>
<organism evidence="2 3">
    <name type="scientific">Paraburkholderia phenoliruptrix</name>
    <dbReference type="NCBI Taxonomy" id="252970"/>
    <lineage>
        <taxon>Bacteria</taxon>
        <taxon>Pseudomonadati</taxon>
        <taxon>Pseudomonadota</taxon>
        <taxon>Betaproteobacteria</taxon>
        <taxon>Burkholderiales</taxon>
        <taxon>Burkholderiaceae</taxon>
        <taxon>Paraburkholderia</taxon>
    </lineage>
</organism>
<dbReference type="EMBL" id="CADIKB010000022">
    <property type="protein sequence ID" value="CAB3711964.1"/>
    <property type="molecule type" value="Genomic_DNA"/>
</dbReference>
<name>A0A6J5BMJ0_9BURK</name>
<feature type="chain" id="PRO_5026908365" description="Lipoprotein" evidence="1">
    <location>
        <begin position="24"/>
        <end position="162"/>
    </location>
</feature>
<evidence type="ECO:0000256" key="1">
    <source>
        <dbReference type="SAM" id="SignalP"/>
    </source>
</evidence>
<protein>
    <recommendedName>
        <fullName evidence="4">Lipoprotein</fullName>
    </recommendedName>
</protein>
<evidence type="ECO:0000313" key="3">
    <source>
        <dbReference type="Proteomes" id="UP000494249"/>
    </source>
</evidence>
<evidence type="ECO:0000313" key="2">
    <source>
        <dbReference type="EMBL" id="CAB3711964.1"/>
    </source>
</evidence>
<proteinExistence type="predicted"/>
<dbReference type="Proteomes" id="UP000494249">
    <property type="component" value="Unassembled WGS sequence"/>
</dbReference>
<reference evidence="2 3" key="1">
    <citation type="submission" date="2020-04" db="EMBL/GenBank/DDBJ databases">
        <authorList>
            <person name="De Canck E."/>
        </authorList>
    </citation>
    <scope>NUCLEOTIDE SEQUENCE [LARGE SCALE GENOMIC DNA]</scope>
    <source>
        <strain evidence="2 3">LMG 22037</strain>
    </source>
</reference>
<evidence type="ECO:0008006" key="4">
    <source>
        <dbReference type="Google" id="ProtNLM"/>
    </source>
</evidence>